<dbReference type="Gene3D" id="2.30.330.10">
    <property type="entry name" value="SpoA-like"/>
    <property type="match status" value="1"/>
</dbReference>
<dbReference type="PRINTS" id="PR00956">
    <property type="entry name" value="FLGMOTORFLIN"/>
</dbReference>
<dbReference type="InterPro" id="IPR036429">
    <property type="entry name" value="SpoA-like_sf"/>
</dbReference>
<sequence>MSAQPSMRRMGPHTIELRNAFAGAKIAVNVPEWENDSLPLLTLEEPLPAYALVSEFIGSYGSLHLGLELGSAWPEYSLDVLTRAAPTGAALKEWLDWMLSPWIGLLEERIGTTFSLKSAKTIASLPADSIGFRVAWKERRGHVGVAGTALRRIAWNDFLTIEEPSKRLDWLATMTYVMAPAGVFSLRDIRSLAPGAMVRMAKLECVLHVGDLTQGTRIPMRRINGNKPMERTEQNDANDWQLALVDSEPGVKGAWEDMAVPVDVILDKKLLTLGEIQRLRQGSVYTLSHVASGKSVTLCCNGRIVARGELVEVDHYWAVLITECRGEQP</sequence>
<dbReference type="InterPro" id="IPR001172">
    <property type="entry name" value="FliN_T3SS_HrcQb"/>
</dbReference>
<dbReference type="AlphaFoldDB" id="A0A370X361"/>
<comment type="caution">
    <text evidence="3">The sequence shown here is derived from an EMBL/GenBank/DDBJ whole genome shotgun (WGS) entry which is preliminary data.</text>
</comment>
<name>A0A370X361_9GAMM</name>
<dbReference type="Pfam" id="PF01052">
    <property type="entry name" value="FliMN_C"/>
    <property type="match status" value="1"/>
</dbReference>
<dbReference type="InterPro" id="IPR001543">
    <property type="entry name" value="FliN-like_C"/>
</dbReference>
<evidence type="ECO:0000259" key="2">
    <source>
        <dbReference type="Pfam" id="PF01052"/>
    </source>
</evidence>
<gene>
    <name evidence="3" type="ORF">DWU98_06445</name>
</gene>
<dbReference type="GO" id="GO:0009425">
    <property type="term" value="C:bacterial-type flagellum basal body"/>
    <property type="evidence" value="ECO:0007669"/>
    <property type="project" value="InterPro"/>
</dbReference>
<evidence type="ECO:0000313" key="3">
    <source>
        <dbReference type="EMBL" id="RDS82786.1"/>
    </source>
</evidence>
<evidence type="ECO:0000256" key="1">
    <source>
        <dbReference type="ARBA" id="ARBA00009226"/>
    </source>
</evidence>
<keyword evidence="4" id="KW-1185">Reference proteome</keyword>
<dbReference type="GO" id="GO:0071973">
    <property type="term" value="P:bacterial-type flagellum-dependent cell motility"/>
    <property type="evidence" value="ECO:0007669"/>
    <property type="project" value="InterPro"/>
</dbReference>
<dbReference type="Proteomes" id="UP000254258">
    <property type="component" value="Unassembled WGS sequence"/>
</dbReference>
<accession>A0A370X361</accession>
<reference evidence="3 4" key="1">
    <citation type="submission" date="2018-07" db="EMBL/GenBank/DDBJ databases">
        <title>Dyella monticola sp. nov. and Dyella psychrodurans sp. nov. isolated from monsoon evergreen broad-leaved forest soil of Dinghu Mountain, China.</title>
        <authorList>
            <person name="Gao Z."/>
            <person name="Qiu L."/>
        </authorList>
    </citation>
    <scope>NUCLEOTIDE SEQUENCE [LARGE SCALE GENOMIC DNA]</scope>
    <source>
        <strain evidence="3 4">4G-K06</strain>
    </source>
</reference>
<organism evidence="3 4">
    <name type="scientific">Dyella monticola</name>
    <dbReference type="NCBI Taxonomy" id="1927958"/>
    <lineage>
        <taxon>Bacteria</taxon>
        <taxon>Pseudomonadati</taxon>
        <taxon>Pseudomonadota</taxon>
        <taxon>Gammaproteobacteria</taxon>
        <taxon>Lysobacterales</taxon>
        <taxon>Rhodanobacteraceae</taxon>
        <taxon>Dyella</taxon>
    </lineage>
</organism>
<evidence type="ECO:0000313" key="4">
    <source>
        <dbReference type="Proteomes" id="UP000254258"/>
    </source>
</evidence>
<dbReference type="GO" id="GO:0003774">
    <property type="term" value="F:cytoskeletal motor activity"/>
    <property type="evidence" value="ECO:0007669"/>
    <property type="project" value="InterPro"/>
</dbReference>
<comment type="similarity">
    <text evidence="1">Belongs to the FliN/MopA/SpaO family.</text>
</comment>
<feature type="domain" description="Flagellar motor switch protein FliN-like C-terminal" evidence="2">
    <location>
        <begin position="256"/>
        <end position="323"/>
    </location>
</feature>
<dbReference type="GO" id="GO:0006935">
    <property type="term" value="P:chemotaxis"/>
    <property type="evidence" value="ECO:0007669"/>
    <property type="project" value="InterPro"/>
</dbReference>
<dbReference type="EMBL" id="QRBE01000003">
    <property type="protein sequence ID" value="RDS82786.1"/>
    <property type="molecule type" value="Genomic_DNA"/>
</dbReference>
<dbReference type="SUPFAM" id="SSF101801">
    <property type="entry name" value="Surface presentation of antigens (SPOA)"/>
    <property type="match status" value="1"/>
</dbReference>
<proteinExistence type="inferred from homology"/>
<protein>
    <recommendedName>
        <fullName evidence="2">Flagellar motor switch protein FliN-like C-terminal domain-containing protein</fullName>
    </recommendedName>
</protein>